<dbReference type="EMBL" id="HBGK01044414">
    <property type="protein sequence ID" value="CAD9304065.1"/>
    <property type="molecule type" value="Transcribed_RNA"/>
</dbReference>
<gene>
    <name evidence="11" type="ORF">GOCE00092_LOCUS23310</name>
</gene>
<evidence type="ECO:0000256" key="3">
    <source>
        <dbReference type="ARBA" id="ARBA00022723"/>
    </source>
</evidence>
<evidence type="ECO:0000256" key="2">
    <source>
        <dbReference type="ARBA" id="ARBA00013081"/>
    </source>
</evidence>
<protein>
    <recommendedName>
        <fullName evidence="2">protein-serine/threonine phosphatase</fullName>
        <ecNumber evidence="2">3.1.3.16</ecNumber>
    </recommendedName>
</protein>
<dbReference type="SMART" id="SM00577">
    <property type="entry name" value="CPDc"/>
    <property type="match status" value="1"/>
</dbReference>
<keyword evidence="5" id="KW-0460">Magnesium</keyword>
<feature type="compositionally biased region" description="Polar residues" evidence="9">
    <location>
        <begin position="167"/>
        <end position="189"/>
    </location>
</feature>
<dbReference type="GO" id="GO:0046872">
    <property type="term" value="F:metal ion binding"/>
    <property type="evidence" value="ECO:0007669"/>
    <property type="project" value="UniProtKB-KW"/>
</dbReference>
<dbReference type="GO" id="GO:0004722">
    <property type="term" value="F:protein serine/threonine phosphatase activity"/>
    <property type="evidence" value="ECO:0007669"/>
    <property type="project" value="UniProtKB-EC"/>
</dbReference>
<feature type="compositionally biased region" description="Polar residues" evidence="9">
    <location>
        <begin position="232"/>
        <end position="242"/>
    </location>
</feature>
<dbReference type="CDD" id="cd07521">
    <property type="entry name" value="HAD_FCP1-like"/>
    <property type="match status" value="1"/>
</dbReference>
<dbReference type="AlphaFoldDB" id="A0A7S1YHT6"/>
<dbReference type="InterPro" id="IPR011948">
    <property type="entry name" value="Dullard_phosphatase"/>
</dbReference>
<dbReference type="InterPro" id="IPR050365">
    <property type="entry name" value="TIM50"/>
</dbReference>
<evidence type="ECO:0000256" key="5">
    <source>
        <dbReference type="ARBA" id="ARBA00022842"/>
    </source>
</evidence>
<dbReference type="Gene3D" id="3.40.50.1000">
    <property type="entry name" value="HAD superfamily/HAD-like"/>
    <property type="match status" value="1"/>
</dbReference>
<dbReference type="InterPro" id="IPR036412">
    <property type="entry name" value="HAD-like_sf"/>
</dbReference>
<dbReference type="InterPro" id="IPR004274">
    <property type="entry name" value="FCP1_dom"/>
</dbReference>
<keyword evidence="3" id="KW-0479">Metal-binding</keyword>
<comment type="catalytic activity">
    <reaction evidence="8">
        <text>O-phospho-L-threonyl-[protein] + H2O = L-threonyl-[protein] + phosphate</text>
        <dbReference type="Rhea" id="RHEA:47004"/>
        <dbReference type="Rhea" id="RHEA-COMP:11060"/>
        <dbReference type="Rhea" id="RHEA-COMP:11605"/>
        <dbReference type="ChEBI" id="CHEBI:15377"/>
        <dbReference type="ChEBI" id="CHEBI:30013"/>
        <dbReference type="ChEBI" id="CHEBI:43474"/>
        <dbReference type="ChEBI" id="CHEBI:61977"/>
        <dbReference type="EC" id="3.1.3.16"/>
    </reaction>
</comment>
<evidence type="ECO:0000259" key="10">
    <source>
        <dbReference type="PROSITE" id="PS50969"/>
    </source>
</evidence>
<dbReference type="InterPro" id="IPR023214">
    <property type="entry name" value="HAD_sf"/>
</dbReference>
<dbReference type="NCBIfam" id="TIGR02251">
    <property type="entry name" value="HIF-SF_euk"/>
    <property type="match status" value="1"/>
</dbReference>
<feature type="compositionally biased region" description="Basic and acidic residues" evidence="9">
    <location>
        <begin position="38"/>
        <end position="47"/>
    </location>
</feature>
<evidence type="ECO:0000313" key="11">
    <source>
        <dbReference type="EMBL" id="CAD9304065.1"/>
    </source>
</evidence>
<reference evidence="11" key="1">
    <citation type="submission" date="2021-01" db="EMBL/GenBank/DDBJ databases">
        <authorList>
            <person name="Corre E."/>
            <person name="Pelletier E."/>
            <person name="Niang G."/>
            <person name="Scheremetjew M."/>
            <person name="Finn R."/>
            <person name="Kale V."/>
            <person name="Holt S."/>
            <person name="Cochrane G."/>
            <person name="Meng A."/>
            <person name="Brown T."/>
            <person name="Cohen L."/>
        </authorList>
    </citation>
    <scope>NUCLEOTIDE SEQUENCE</scope>
    <source>
        <strain evidence="11">CCMP 410</strain>
    </source>
</reference>
<evidence type="ECO:0000256" key="7">
    <source>
        <dbReference type="ARBA" id="ARBA00047761"/>
    </source>
</evidence>
<dbReference type="Pfam" id="PF03031">
    <property type="entry name" value="NIF"/>
    <property type="match status" value="1"/>
</dbReference>
<organism evidence="11">
    <name type="scientific">Grammatophora oceanica</name>
    <dbReference type="NCBI Taxonomy" id="210454"/>
    <lineage>
        <taxon>Eukaryota</taxon>
        <taxon>Sar</taxon>
        <taxon>Stramenopiles</taxon>
        <taxon>Ochrophyta</taxon>
        <taxon>Bacillariophyta</taxon>
        <taxon>Fragilariophyceae</taxon>
        <taxon>Fragilariophycidae</taxon>
        <taxon>Rhabdonematales</taxon>
        <taxon>Grammatophoraceae</taxon>
        <taxon>Grammatophora</taxon>
    </lineage>
</organism>
<dbReference type="EC" id="3.1.3.16" evidence="2"/>
<feature type="region of interest" description="Disordered" evidence="9">
    <location>
        <begin position="230"/>
        <end position="257"/>
    </location>
</feature>
<name>A0A7S1YHT6_9STRA</name>
<feature type="compositionally biased region" description="Polar residues" evidence="9">
    <location>
        <begin position="80"/>
        <end position="92"/>
    </location>
</feature>
<evidence type="ECO:0000256" key="9">
    <source>
        <dbReference type="SAM" id="MobiDB-lite"/>
    </source>
</evidence>
<dbReference type="PANTHER" id="PTHR12210">
    <property type="entry name" value="DULLARD PROTEIN PHOSPHATASE"/>
    <property type="match status" value="1"/>
</dbReference>
<evidence type="ECO:0000256" key="1">
    <source>
        <dbReference type="ARBA" id="ARBA00001946"/>
    </source>
</evidence>
<evidence type="ECO:0000256" key="4">
    <source>
        <dbReference type="ARBA" id="ARBA00022801"/>
    </source>
</evidence>
<sequence length="443" mass="48924">MTGARTAPAPSYERGTPPRKEKSSRRQKQYRISYAEQKAVDAPHDEVYSNATPPPRVRRSKKVAPVGPPSPTKQKSSSKMASSDGNSRTTSPSSQLKRSRKSRKSQLKVDTSSSPKARRDNGATTPNTVSSTPSSATPNGVRGSKDLRSPGMRQTPTVEQAPIPDFITQTDKYGNATTPRSQQGMQQARESAAEGGDMLNIDPCETLLDSIRLMCCCLVPEDNHAALAKSATPLTEASSGVTTAEPKPDENTVKLLPPIHPDDKGKKCLVLDLDETLVHSSFRSVPGADFVIPVQIEDVVHFVYVMKRPGVDEFLTEMAKHYEIVVYTASLNKYADPLLDLLDPNKVIRSRLFRESCVYYEGNYVKDLSLLDRDLKESIIVDNSPNSYIFHPENAIDCSSFIDDPNDRELDQIGAFLAGISKVKDVRHLSNKWREWPNVELPA</sequence>
<dbReference type="FunFam" id="3.40.50.1000:FF:000192">
    <property type="entry name" value="CTD small phosphatase-like protein"/>
    <property type="match status" value="1"/>
</dbReference>
<feature type="region of interest" description="Disordered" evidence="9">
    <location>
        <begin position="1"/>
        <end position="194"/>
    </location>
</feature>
<feature type="domain" description="FCP1 homology" evidence="10">
    <location>
        <begin position="262"/>
        <end position="420"/>
    </location>
</feature>
<feature type="compositionally biased region" description="Basic residues" evidence="9">
    <location>
        <begin position="97"/>
        <end position="106"/>
    </location>
</feature>
<comment type="cofactor">
    <cofactor evidence="1">
        <name>Mg(2+)</name>
        <dbReference type="ChEBI" id="CHEBI:18420"/>
    </cofactor>
</comment>
<keyword evidence="6" id="KW-0904">Protein phosphatase</keyword>
<evidence type="ECO:0000256" key="8">
    <source>
        <dbReference type="ARBA" id="ARBA00048336"/>
    </source>
</evidence>
<proteinExistence type="predicted"/>
<evidence type="ECO:0000256" key="6">
    <source>
        <dbReference type="ARBA" id="ARBA00022912"/>
    </source>
</evidence>
<comment type="catalytic activity">
    <reaction evidence="7">
        <text>O-phospho-L-seryl-[protein] + H2O = L-seryl-[protein] + phosphate</text>
        <dbReference type="Rhea" id="RHEA:20629"/>
        <dbReference type="Rhea" id="RHEA-COMP:9863"/>
        <dbReference type="Rhea" id="RHEA-COMP:11604"/>
        <dbReference type="ChEBI" id="CHEBI:15377"/>
        <dbReference type="ChEBI" id="CHEBI:29999"/>
        <dbReference type="ChEBI" id="CHEBI:43474"/>
        <dbReference type="ChEBI" id="CHEBI:83421"/>
        <dbReference type="EC" id="3.1.3.16"/>
    </reaction>
</comment>
<dbReference type="SUPFAM" id="SSF56784">
    <property type="entry name" value="HAD-like"/>
    <property type="match status" value="1"/>
</dbReference>
<dbReference type="PROSITE" id="PS50969">
    <property type="entry name" value="FCP1"/>
    <property type="match status" value="1"/>
</dbReference>
<keyword evidence="4" id="KW-0378">Hydrolase</keyword>
<accession>A0A7S1YHT6</accession>
<feature type="compositionally biased region" description="Low complexity" evidence="9">
    <location>
        <begin position="123"/>
        <end position="139"/>
    </location>
</feature>